<keyword evidence="1" id="KW-0804">Transcription</keyword>
<keyword evidence="1" id="KW-0227">DNA damage</keyword>
<dbReference type="Proteomes" id="UP000288716">
    <property type="component" value="Unassembled WGS sequence"/>
</dbReference>
<organism evidence="2 3">
    <name type="scientific">Leptotrombidium deliense</name>
    <dbReference type="NCBI Taxonomy" id="299467"/>
    <lineage>
        <taxon>Eukaryota</taxon>
        <taxon>Metazoa</taxon>
        <taxon>Ecdysozoa</taxon>
        <taxon>Arthropoda</taxon>
        <taxon>Chelicerata</taxon>
        <taxon>Arachnida</taxon>
        <taxon>Acari</taxon>
        <taxon>Acariformes</taxon>
        <taxon>Trombidiformes</taxon>
        <taxon>Prostigmata</taxon>
        <taxon>Anystina</taxon>
        <taxon>Parasitengona</taxon>
        <taxon>Trombiculoidea</taxon>
        <taxon>Trombiculidae</taxon>
        <taxon>Leptotrombidium</taxon>
    </lineage>
</organism>
<feature type="non-terminal residue" evidence="2">
    <location>
        <position position="248"/>
    </location>
</feature>
<keyword evidence="1" id="KW-0805">Transcription regulation</keyword>
<evidence type="ECO:0000313" key="2">
    <source>
        <dbReference type="EMBL" id="RWS25880.1"/>
    </source>
</evidence>
<evidence type="ECO:0000256" key="1">
    <source>
        <dbReference type="RuleBase" id="RU364024"/>
    </source>
</evidence>
<dbReference type="VEuPathDB" id="VectorBase:LDEU006159"/>
<dbReference type="EMBL" id="NCKV01003293">
    <property type="protein sequence ID" value="RWS25880.1"/>
    <property type="molecule type" value="Genomic_DNA"/>
</dbReference>
<dbReference type="Pfam" id="PF03849">
    <property type="entry name" value="Tfb2"/>
    <property type="match status" value="1"/>
</dbReference>
<keyword evidence="1" id="KW-0234">DNA repair</keyword>
<dbReference type="InterPro" id="IPR004598">
    <property type="entry name" value="TFIIH_p52/Tfb2"/>
</dbReference>
<evidence type="ECO:0000313" key="3">
    <source>
        <dbReference type="Proteomes" id="UP000288716"/>
    </source>
</evidence>
<accession>A0A443SED3</accession>
<dbReference type="GO" id="GO:0000439">
    <property type="term" value="C:transcription factor TFIIH core complex"/>
    <property type="evidence" value="ECO:0007669"/>
    <property type="project" value="InterPro"/>
</dbReference>
<dbReference type="PANTHER" id="PTHR13152:SF0">
    <property type="entry name" value="GENERAL TRANSCRIPTION FACTOR IIH SUBUNIT 4"/>
    <property type="match status" value="1"/>
</dbReference>
<comment type="caution">
    <text evidence="2">The sequence shown here is derived from an EMBL/GenBank/DDBJ whole genome shotgun (WGS) entry which is preliminary data.</text>
</comment>
<protein>
    <recommendedName>
        <fullName evidence="1">General transcription factor IIH subunit 4</fullName>
    </recommendedName>
</protein>
<dbReference type="GO" id="GO:0005675">
    <property type="term" value="C:transcription factor TFIIH holo complex"/>
    <property type="evidence" value="ECO:0007669"/>
    <property type="project" value="TreeGrafter"/>
</dbReference>
<dbReference type="PANTHER" id="PTHR13152">
    <property type="entry name" value="TFIIH, POLYPEPTIDE 4"/>
    <property type="match status" value="1"/>
</dbReference>
<dbReference type="GO" id="GO:0001671">
    <property type="term" value="F:ATPase activator activity"/>
    <property type="evidence" value="ECO:0007669"/>
    <property type="project" value="InterPro"/>
</dbReference>
<proteinExistence type="inferred from homology"/>
<keyword evidence="1" id="KW-0539">Nucleus</keyword>
<gene>
    <name evidence="2" type="ORF">B4U80_03857</name>
</gene>
<dbReference type="GO" id="GO:0006289">
    <property type="term" value="P:nucleotide-excision repair"/>
    <property type="evidence" value="ECO:0007669"/>
    <property type="project" value="InterPro"/>
</dbReference>
<reference evidence="2 3" key="1">
    <citation type="journal article" date="2018" name="Gigascience">
        <title>Genomes of trombidid mites reveal novel predicted allergens and laterally-transferred genes associated with secondary metabolism.</title>
        <authorList>
            <person name="Dong X."/>
            <person name="Chaisiri K."/>
            <person name="Xia D."/>
            <person name="Armstrong S.D."/>
            <person name="Fang Y."/>
            <person name="Donnelly M.J."/>
            <person name="Kadowaki T."/>
            <person name="McGarry J.W."/>
            <person name="Darby A.C."/>
            <person name="Makepeace B.L."/>
        </authorList>
    </citation>
    <scope>NUCLEOTIDE SEQUENCE [LARGE SCALE GENOMIC DNA]</scope>
    <source>
        <strain evidence="2">UoL-UT</strain>
    </source>
</reference>
<keyword evidence="3" id="KW-1185">Reference proteome</keyword>
<dbReference type="STRING" id="299467.A0A443SED3"/>
<comment type="subcellular location">
    <subcellularLocation>
        <location evidence="1">Nucleus</location>
    </subcellularLocation>
</comment>
<name>A0A443SED3_9ACAR</name>
<comment type="similarity">
    <text evidence="1">Belongs to the TFB2 family.</text>
</comment>
<dbReference type="GO" id="GO:0003690">
    <property type="term" value="F:double-stranded DNA binding"/>
    <property type="evidence" value="ECO:0007669"/>
    <property type="project" value="TreeGrafter"/>
</dbReference>
<comment type="function">
    <text evidence="1">Component of the general transcription and DNA repair factor IIH (TFIIH) core complex which is involved in general and transcription-coupled nucleotide excision repair (NER) of damaged DNA.</text>
</comment>
<dbReference type="OrthoDB" id="364513at2759"/>
<sequence length="248" mass="28103">MNVKSTIRCQNFREYLSKMNGLTLDKLYGEPAICLAAFRELPPLAKHYIMRLLYVEQPIPKAVINSWVTQSSLKEHNDTIDIMKQLRIWSDAQMPGGLPGFLVNSTFRNSLKVALLGGGTPWIIKQALQKDKHERTIAFLDNYALERWECILHFMVGSQPKTEAISNDTIDTLVKAGLTKYDTPLNPGGSKEPPAAITAEGFQFLLMDTYSQVWFFILQYLNHLESKGLNLVESLSFLFQLSFLTLGK</sequence>
<dbReference type="AlphaFoldDB" id="A0A443SED3"/>